<sequence>MSVPFDNYSIIMADNILEIKNVYDIPPDIRKQYDNLSGPSATEHGINEIKVDLKDIKKDLKDVKIMMADLKGESKMNDYIKNYYVAINYLEIEQDFNKQQYITHASELGKYIFPQWESKNLNTRQPDAVECFSLLTNRLKSSIVQKFEFEPDDTLGSINNENTSDPEIFSYVCNKLNLLKPGIYELNDPKTVNPEHAVRAKIKYQEDIDYADLLAEQEWIKKTNFKNEKRRMGIIQSIKATVKGIRNKRFIHQSKDGKVVFYINDGEYEIIPVKHTNSFSPFVDQTVKILFQHYKSFLNTAPNMNLDSKRKLIILKKSVTLQDKINSFKKCIADTEEFKQFEEKYVGLNNGHGHWATVMPRISFSD</sequence>
<protein>
    <submittedName>
        <fullName evidence="1">10480_t:CDS:1</fullName>
    </submittedName>
</protein>
<evidence type="ECO:0000313" key="1">
    <source>
        <dbReference type="EMBL" id="CAG8733802.1"/>
    </source>
</evidence>
<keyword evidence="2" id="KW-1185">Reference proteome</keyword>
<name>A0ACA9Q1H3_9GLOM</name>
<dbReference type="EMBL" id="CAJVQC010026648">
    <property type="protein sequence ID" value="CAG8733802.1"/>
    <property type="molecule type" value="Genomic_DNA"/>
</dbReference>
<gene>
    <name evidence="1" type="ORF">RPERSI_LOCUS12438</name>
</gene>
<dbReference type="Proteomes" id="UP000789920">
    <property type="component" value="Unassembled WGS sequence"/>
</dbReference>
<organism evidence="1 2">
    <name type="scientific">Racocetra persica</name>
    <dbReference type="NCBI Taxonomy" id="160502"/>
    <lineage>
        <taxon>Eukaryota</taxon>
        <taxon>Fungi</taxon>
        <taxon>Fungi incertae sedis</taxon>
        <taxon>Mucoromycota</taxon>
        <taxon>Glomeromycotina</taxon>
        <taxon>Glomeromycetes</taxon>
        <taxon>Diversisporales</taxon>
        <taxon>Gigasporaceae</taxon>
        <taxon>Racocetra</taxon>
    </lineage>
</organism>
<reference evidence="1" key="1">
    <citation type="submission" date="2021-06" db="EMBL/GenBank/DDBJ databases">
        <authorList>
            <person name="Kallberg Y."/>
            <person name="Tangrot J."/>
            <person name="Rosling A."/>
        </authorList>
    </citation>
    <scope>NUCLEOTIDE SEQUENCE</scope>
    <source>
        <strain evidence="1">MA461A</strain>
    </source>
</reference>
<comment type="caution">
    <text evidence="1">The sequence shown here is derived from an EMBL/GenBank/DDBJ whole genome shotgun (WGS) entry which is preliminary data.</text>
</comment>
<evidence type="ECO:0000313" key="2">
    <source>
        <dbReference type="Proteomes" id="UP000789920"/>
    </source>
</evidence>
<proteinExistence type="predicted"/>
<accession>A0ACA9Q1H3</accession>